<name>A0ABS3XJS5_9ACTN</name>
<comment type="caution">
    <text evidence="3">The sequence shown here is derived from an EMBL/GenBank/DDBJ whole genome shotgun (WGS) entry which is preliminary data.</text>
</comment>
<gene>
    <name evidence="3" type="ORF">ITI46_28995</name>
</gene>
<sequence>MTDSTKTNGHGPAPSPEELRAQVEETRRELGATVEALAARADLRAQGRQKAAEFKSKAQHAAETTRGNPTVPVAAGVALLVLVLIARRRKMGRHGGGRRR</sequence>
<accession>A0ABS3XJS5</accession>
<organism evidence="3 4">
    <name type="scientific">Streptomyces oryzae</name>
    <dbReference type="NCBI Taxonomy" id="1434886"/>
    <lineage>
        <taxon>Bacteria</taxon>
        <taxon>Bacillati</taxon>
        <taxon>Actinomycetota</taxon>
        <taxon>Actinomycetes</taxon>
        <taxon>Kitasatosporales</taxon>
        <taxon>Streptomycetaceae</taxon>
        <taxon>Streptomyces</taxon>
    </lineage>
</organism>
<dbReference type="Proteomes" id="UP001519064">
    <property type="component" value="Unassembled WGS sequence"/>
</dbReference>
<dbReference type="RefSeq" id="WP_209242883.1">
    <property type="nucleotide sequence ID" value="NZ_JADKMA010000206.1"/>
</dbReference>
<dbReference type="EMBL" id="JADKMA010000206">
    <property type="protein sequence ID" value="MBO8195657.1"/>
    <property type="molecule type" value="Genomic_DNA"/>
</dbReference>
<feature type="region of interest" description="Disordered" evidence="1">
    <location>
        <begin position="1"/>
        <end position="27"/>
    </location>
</feature>
<evidence type="ECO:0000256" key="2">
    <source>
        <dbReference type="SAM" id="Phobius"/>
    </source>
</evidence>
<reference evidence="3 4" key="1">
    <citation type="submission" date="2020-11" db="EMBL/GenBank/DDBJ databases">
        <title>Streptomyces spirodelae sp. nov., isolated from duckweed.</title>
        <authorList>
            <person name="Saimee Y."/>
            <person name="Duangmal K."/>
        </authorList>
    </citation>
    <scope>NUCLEOTIDE SEQUENCE [LARGE SCALE GENOMIC DNA]</scope>
    <source>
        <strain evidence="3 4">S16-07</strain>
    </source>
</reference>
<keyword evidence="2" id="KW-0812">Transmembrane</keyword>
<protein>
    <submittedName>
        <fullName evidence="3">DUF3618 domain-containing protein</fullName>
    </submittedName>
</protein>
<keyword evidence="2" id="KW-1133">Transmembrane helix</keyword>
<evidence type="ECO:0000313" key="3">
    <source>
        <dbReference type="EMBL" id="MBO8195657.1"/>
    </source>
</evidence>
<keyword evidence="4" id="KW-1185">Reference proteome</keyword>
<feature type="transmembrane region" description="Helical" evidence="2">
    <location>
        <begin position="69"/>
        <end position="86"/>
    </location>
</feature>
<keyword evidence="2" id="KW-0472">Membrane</keyword>
<feature type="compositionally biased region" description="Basic and acidic residues" evidence="1">
    <location>
        <begin position="17"/>
        <end position="27"/>
    </location>
</feature>
<dbReference type="InterPro" id="IPR022062">
    <property type="entry name" value="DUF3618"/>
</dbReference>
<proteinExistence type="predicted"/>
<evidence type="ECO:0000256" key="1">
    <source>
        <dbReference type="SAM" id="MobiDB-lite"/>
    </source>
</evidence>
<dbReference type="Pfam" id="PF12277">
    <property type="entry name" value="DUF3618"/>
    <property type="match status" value="1"/>
</dbReference>
<evidence type="ECO:0000313" key="4">
    <source>
        <dbReference type="Proteomes" id="UP001519064"/>
    </source>
</evidence>